<dbReference type="EMBL" id="LT630450">
    <property type="protein sequence ID" value="SFV72794.1"/>
    <property type="molecule type" value="Genomic_DNA"/>
</dbReference>
<dbReference type="PANTHER" id="PTHR21015">
    <property type="entry name" value="UDP-N-ACETYLGLUCOSAMINE--N-ACETYLMURAMYL-(PENTAPEPTIDE) PYROPHOSPHORYL-UNDECAPRENOL N-ACETYLGLUCOSAMINE TRANSFERASE 1"/>
    <property type="match status" value="1"/>
</dbReference>
<protein>
    <submittedName>
        <fullName evidence="2">Glycosyltransferase</fullName>
        <ecNumber evidence="2">2.4.1.-</ecNumber>
    </submittedName>
</protein>
<dbReference type="EC" id="2.4.1.-" evidence="2"/>
<dbReference type="GO" id="GO:0016758">
    <property type="term" value="F:hexosyltransferase activity"/>
    <property type="evidence" value="ECO:0007669"/>
    <property type="project" value="InterPro"/>
</dbReference>
<feature type="domain" description="Glycosyl transferase family 28 C-terminal" evidence="1">
    <location>
        <begin position="234"/>
        <end position="292"/>
    </location>
</feature>
<evidence type="ECO:0000259" key="1">
    <source>
        <dbReference type="Pfam" id="PF04101"/>
    </source>
</evidence>
<dbReference type="KEGG" id="dpg:DESPIGER_0931"/>
<keyword evidence="2" id="KW-0808">Transferase</keyword>
<dbReference type="Proteomes" id="UP000186323">
    <property type="component" value="Chromosome I"/>
</dbReference>
<proteinExistence type="predicted"/>
<keyword evidence="3" id="KW-1185">Reference proteome</keyword>
<dbReference type="SUPFAM" id="SSF53756">
    <property type="entry name" value="UDP-Glycosyltransferase/glycogen phosphorylase"/>
    <property type="match status" value="1"/>
</dbReference>
<organism evidence="2 3">
    <name type="scientific">Desulfovibrio piger</name>
    <dbReference type="NCBI Taxonomy" id="901"/>
    <lineage>
        <taxon>Bacteria</taxon>
        <taxon>Pseudomonadati</taxon>
        <taxon>Thermodesulfobacteriota</taxon>
        <taxon>Desulfovibrionia</taxon>
        <taxon>Desulfovibrionales</taxon>
        <taxon>Desulfovibrionaceae</taxon>
        <taxon>Desulfovibrio</taxon>
    </lineage>
</organism>
<dbReference type="PANTHER" id="PTHR21015:SF22">
    <property type="entry name" value="GLYCOSYLTRANSFERASE"/>
    <property type="match status" value="1"/>
</dbReference>
<reference evidence="3" key="1">
    <citation type="submission" date="2016-10" db="EMBL/GenBank/DDBJ databases">
        <authorList>
            <person name="Wegmann U."/>
        </authorList>
    </citation>
    <scope>NUCLEOTIDE SEQUENCE [LARGE SCALE GENOMIC DNA]</scope>
</reference>
<keyword evidence="2" id="KW-0328">Glycosyltransferase</keyword>
<sequence length="338" mass="37215">MGHLTRCLAYARRLRKRTECTFFSLSSAMEVVEEMGFTGDYFVSPFWSANTTYDWNCELAVRFGMMLERTRPDVVVFDGTWPFQGFLAACRAYGRPLKLVWSNRGLLKKNAKTVPVDKSLFDLLIRPGELGSTPGEEHTPEGVRQLHVPPVLLLDDDDILSRAAAREQLGLRPEGRYALFSLGPGNLKDVSGPGLRLVREVQDAGFTAVWACAPISVRDVELPATVQPLSSYPLARYLRAFDVFVGAAGYNTCCEVAQAQIPSLIVPNTLLADDQMARARMLAAHAPVVVNPCETELDAQTAVRQLLARTEQKDNVSCALALNGADLAAEAIWQLAQQ</sequence>
<gene>
    <name evidence="2" type="ORF">DESPIGER_0931</name>
</gene>
<evidence type="ECO:0000313" key="2">
    <source>
        <dbReference type="EMBL" id="SFV72794.1"/>
    </source>
</evidence>
<dbReference type="Gene3D" id="3.40.50.2000">
    <property type="entry name" value="Glycogen Phosphorylase B"/>
    <property type="match status" value="1"/>
</dbReference>
<name>A0A1K1LDM1_9BACT</name>
<accession>A0A1K1LDM1</accession>
<evidence type="ECO:0000313" key="3">
    <source>
        <dbReference type="Proteomes" id="UP000186323"/>
    </source>
</evidence>
<dbReference type="AlphaFoldDB" id="A0A1K1LDM1"/>
<dbReference type="InterPro" id="IPR007235">
    <property type="entry name" value="Glyco_trans_28_C"/>
</dbReference>
<dbReference type="Pfam" id="PF04101">
    <property type="entry name" value="Glyco_tran_28_C"/>
    <property type="match status" value="1"/>
</dbReference>